<organism evidence="3">
    <name type="scientific">Arion vulgaris</name>
    <dbReference type="NCBI Taxonomy" id="1028688"/>
    <lineage>
        <taxon>Eukaryota</taxon>
        <taxon>Metazoa</taxon>
        <taxon>Spiralia</taxon>
        <taxon>Lophotrochozoa</taxon>
        <taxon>Mollusca</taxon>
        <taxon>Gastropoda</taxon>
        <taxon>Heterobranchia</taxon>
        <taxon>Euthyneura</taxon>
        <taxon>Panpulmonata</taxon>
        <taxon>Eupulmonata</taxon>
        <taxon>Stylommatophora</taxon>
        <taxon>Helicina</taxon>
        <taxon>Arionoidea</taxon>
        <taxon>Arionidae</taxon>
        <taxon>Arion</taxon>
    </lineage>
</organism>
<sequence length="77" mass="8766">NSISANAIELVFNIMASKANLVPIILATSLMGAAYFFVGRPYFQKKETQKFESQAREIFQRRQKREAQGSMDDATYK</sequence>
<reference evidence="3" key="1">
    <citation type="submission" date="2014-12" db="EMBL/GenBank/DDBJ databases">
        <title>Insight into the proteome of Arion vulgaris.</title>
        <authorList>
            <person name="Aradska J."/>
            <person name="Bulat T."/>
            <person name="Smidak R."/>
            <person name="Sarate P."/>
            <person name="Gangsoo J."/>
            <person name="Sialana F."/>
            <person name="Bilban M."/>
            <person name="Lubec G."/>
        </authorList>
    </citation>
    <scope>NUCLEOTIDE SEQUENCE</scope>
    <source>
        <tissue evidence="3">Skin</tissue>
    </source>
</reference>
<evidence type="ECO:0000256" key="1">
    <source>
        <dbReference type="SAM" id="MobiDB-lite"/>
    </source>
</evidence>
<name>A0A0B7AVU4_9EUPU</name>
<keyword evidence="2" id="KW-0812">Transmembrane</keyword>
<dbReference type="AlphaFoldDB" id="A0A0B7AVU4"/>
<evidence type="ECO:0000313" key="3">
    <source>
        <dbReference type="EMBL" id="CEK84938.1"/>
    </source>
</evidence>
<keyword evidence="2" id="KW-0472">Membrane</keyword>
<protein>
    <submittedName>
        <fullName evidence="3">Uncharacterized protein</fullName>
    </submittedName>
</protein>
<keyword evidence="2" id="KW-1133">Transmembrane helix</keyword>
<feature type="non-terminal residue" evidence="3">
    <location>
        <position position="1"/>
    </location>
</feature>
<proteinExistence type="predicted"/>
<accession>A0A0B7AVU4</accession>
<feature type="transmembrane region" description="Helical" evidence="2">
    <location>
        <begin position="20"/>
        <end position="38"/>
    </location>
</feature>
<dbReference type="EMBL" id="HACG01038073">
    <property type="protein sequence ID" value="CEK84938.1"/>
    <property type="molecule type" value="Transcribed_RNA"/>
</dbReference>
<evidence type="ECO:0000256" key="2">
    <source>
        <dbReference type="SAM" id="Phobius"/>
    </source>
</evidence>
<feature type="region of interest" description="Disordered" evidence="1">
    <location>
        <begin position="54"/>
        <end position="77"/>
    </location>
</feature>
<gene>
    <name evidence="3" type="primary">ORF145356</name>
</gene>